<sequence>MIKNSKYWFLLGREPKISAAEITAVLKLSDSTSTMLSENILTTKAEVEPKLINRLGGTIKIGIEIGTKIRREILIETIVTELLAIDGKINFGISDYSEKLSSHIESLVKQIKLTLKNSGRSVRYVRTDKDGKISSATVYHNNLTTKGREFLIAKDGGGFSVAKTLAVQPFEALGRRDFGRPGRDDKSGMLPPKLAMILINLSQASTNDVILDPFCGSGTILTEAMLMGYQNLIGTDISEKAISDTKQNLEWVNKISDFRFQISDLRIECCEINDLDKLLPKQSVDTIVTEPYLGKPLSGRESQSELEIQSRELGKLYVCAFQKFANVLKKNTAIIFIIPRFLSYGKWLTINCSTEIEKFGFKVIPLQTKEPYLLYGRPGQRVMREIWKFRKV</sequence>
<dbReference type="GO" id="GO:0003677">
    <property type="term" value="F:DNA binding"/>
    <property type="evidence" value="ECO:0007669"/>
    <property type="project" value="InterPro"/>
</dbReference>
<accession>A0A1F6PDE5</accession>
<evidence type="ECO:0000313" key="4">
    <source>
        <dbReference type="EMBL" id="OGH94181.1"/>
    </source>
</evidence>
<gene>
    <name evidence="4" type="ORF">A2538_01435</name>
</gene>
<evidence type="ECO:0000256" key="1">
    <source>
        <dbReference type="ARBA" id="ARBA00022603"/>
    </source>
</evidence>
<dbReference type="PANTHER" id="PTHR14911">
    <property type="entry name" value="THUMP DOMAIN-CONTAINING"/>
    <property type="match status" value="1"/>
</dbReference>
<dbReference type="InterPro" id="IPR000241">
    <property type="entry name" value="RlmKL-like_Mtase"/>
</dbReference>
<protein>
    <recommendedName>
        <fullName evidence="3">Ribosomal RNA large subunit methyltransferase K/L-like methyltransferase domain-containing protein</fullName>
    </recommendedName>
</protein>
<dbReference type="Gene3D" id="3.40.50.150">
    <property type="entry name" value="Vaccinia Virus protein VP39"/>
    <property type="match status" value="1"/>
</dbReference>
<reference evidence="4 5" key="1">
    <citation type="journal article" date="2016" name="Nat. Commun.">
        <title>Thousands of microbial genomes shed light on interconnected biogeochemical processes in an aquifer system.</title>
        <authorList>
            <person name="Anantharaman K."/>
            <person name="Brown C.T."/>
            <person name="Hug L.A."/>
            <person name="Sharon I."/>
            <person name="Castelle C.J."/>
            <person name="Probst A.J."/>
            <person name="Thomas B.C."/>
            <person name="Singh A."/>
            <person name="Wilkins M.J."/>
            <person name="Karaoz U."/>
            <person name="Brodie E.L."/>
            <person name="Williams K.H."/>
            <person name="Hubbard S.S."/>
            <person name="Banfield J.F."/>
        </authorList>
    </citation>
    <scope>NUCLEOTIDE SEQUENCE [LARGE SCALE GENOMIC DNA]</scope>
</reference>
<dbReference type="GO" id="GO:0016423">
    <property type="term" value="F:tRNA (guanine) methyltransferase activity"/>
    <property type="evidence" value="ECO:0007669"/>
    <property type="project" value="TreeGrafter"/>
</dbReference>
<dbReference type="InterPro" id="IPR001091">
    <property type="entry name" value="RM_Methyltransferase"/>
</dbReference>
<keyword evidence="1" id="KW-0489">Methyltransferase</keyword>
<dbReference type="PANTHER" id="PTHR14911:SF13">
    <property type="entry name" value="TRNA (GUANINE(6)-N2)-METHYLTRANSFERASE THUMP3"/>
    <property type="match status" value="1"/>
</dbReference>
<dbReference type="GO" id="GO:0008170">
    <property type="term" value="F:N-methyltransferase activity"/>
    <property type="evidence" value="ECO:0007669"/>
    <property type="project" value="InterPro"/>
</dbReference>
<dbReference type="SUPFAM" id="SSF53335">
    <property type="entry name" value="S-adenosyl-L-methionine-dependent methyltransferases"/>
    <property type="match status" value="1"/>
</dbReference>
<dbReference type="InterPro" id="IPR029063">
    <property type="entry name" value="SAM-dependent_MTases_sf"/>
</dbReference>
<organism evidence="4 5">
    <name type="scientific">Candidatus Magasanikbacteria bacterium RIFOXYD2_FULL_41_14</name>
    <dbReference type="NCBI Taxonomy" id="1798709"/>
    <lineage>
        <taxon>Bacteria</taxon>
        <taxon>Candidatus Magasanikiibacteriota</taxon>
    </lineage>
</organism>
<dbReference type="EMBL" id="MFRE01000011">
    <property type="protein sequence ID" value="OGH94181.1"/>
    <property type="molecule type" value="Genomic_DNA"/>
</dbReference>
<evidence type="ECO:0000313" key="5">
    <source>
        <dbReference type="Proteomes" id="UP000178254"/>
    </source>
</evidence>
<name>A0A1F6PDE5_9BACT</name>
<dbReference type="Proteomes" id="UP000178254">
    <property type="component" value="Unassembled WGS sequence"/>
</dbReference>
<dbReference type="GO" id="GO:0030488">
    <property type="term" value="P:tRNA methylation"/>
    <property type="evidence" value="ECO:0007669"/>
    <property type="project" value="TreeGrafter"/>
</dbReference>
<comment type="caution">
    <text evidence="4">The sequence shown here is derived from an EMBL/GenBank/DDBJ whole genome shotgun (WGS) entry which is preliminary data.</text>
</comment>
<feature type="domain" description="Ribosomal RNA large subunit methyltransferase K/L-like methyltransferase" evidence="3">
    <location>
        <begin position="185"/>
        <end position="335"/>
    </location>
</feature>
<dbReference type="AlphaFoldDB" id="A0A1F6PDE5"/>
<keyword evidence="2" id="KW-0808">Transferase</keyword>
<dbReference type="STRING" id="1798709.A2538_01435"/>
<dbReference type="CDD" id="cd02440">
    <property type="entry name" value="AdoMet_MTases"/>
    <property type="match status" value="1"/>
</dbReference>
<evidence type="ECO:0000256" key="2">
    <source>
        <dbReference type="ARBA" id="ARBA00022679"/>
    </source>
</evidence>
<evidence type="ECO:0000259" key="3">
    <source>
        <dbReference type="Pfam" id="PF01170"/>
    </source>
</evidence>
<proteinExistence type="predicted"/>
<dbReference type="PRINTS" id="PR00508">
    <property type="entry name" value="S21N4MTFRASE"/>
</dbReference>
<dbReference type="Pfam" id="PF01170">
    <property type="entry name" value="UPF0020"/>
    <property type="match status" value="1"/>
</dbReference>